<gene>
    <name evidence="7" type="ORF">AAY24_16855</name>
</gene>
<organism evidence="7 8">
    <name type="scientific">Sedimenticola thiotaurini</name>
    <dbReference type="NCBI Taxonomy" id="1543721"/>
    <lineage>
        <taxon>Bacteria</taxon>
        <taxon>Pseudomonadati</taxon>
        <taxon>Pseudomonadota</taxon>
        <taxon>Gammaproteobacteria</taxon>
        <taxon>Chromatiales</taxon>
        <taxon>Sedimenticolaceae</taxon>
        <taxon>Sedimenticola</taxon>
    </lineage>
</organism>
<dbReference type="InterPro" id="IPR011075">
    <property type="entry name" value="TetR_C"/>
</dbReference>
<dbReference type="AlphaFoldDB" id="A0A0F7K2G1"/>
<keyword evidence="1" id="KW-0805">Transcription regulation</keyword>
<dbReference type="EMBL" id="CP011412">
    <property type="protein sequence ID" value="AKH21734.1"/>
    <property type="molecule type" value="Genomic_DNA"/>
</dbReference>
<proteinExistence type="predicted"/>
<evidence type="ECO:0000313" key="8">
    <source>
        <dbReference type="Proteomes" id="UP000034410"/>
    </source>
</evidence>
<keyword evidence="2 4" id="KW-0238">DNA-binding</keyword>
<dbReference type="PANTHER" id="PTHR47506">
    <property type="entry name" value="TRANSCRIPTIONAL REGULATORY PROTEIN"/>
    <property type="match status" value="1"/>
</dbReference>
<evidence type="ECO:0000256" key="1">
    <source>
        <dbReference type="ARBA" id="ARBA00023015"/>
    </source>
</evidence>
<evidence type="ECO:0000256" key="5">
    <source>
        <dbReference type="SAM" id="Coils"/>
    </source>
</evidence>
<sequence length="193" mass="21497">MTKAIKHDRQAAIQKATYLFWEKGFHATSMRNLHDVTDMHPGSIYASFGSKEGLFKASLHCYADASRQLLASCVEESSSPLEALKTFVNRVVVEYRESSPSGMCMLVKTVAELTEENAELLAEAKQLLSQVEDLFADLLAQAQACGEIDPSRDPRRLARVLQMQLMGLRAYTRANDNMEQVNELIGDVFAGLH</sequence>
<evidence type="ECO:0000256" key="3">
    <source>
        <dbReference type="ARBA" id="ARBA00023163"/>
    </source>
</evidence>
<dbReference type="Pfam" id="PF16925">
    <property type="entry name" value="TetR_C_13"/>
    <property type="match status" value="1"/>
</dbReference>
<keyword evidence="8" id="KW-1185">Reference proteome</keyword>
<dbReference type="SUPFAM" id="SSF46689">
    <property type="entry name" value="Homeodomain-like"/>
    <property type="match status" value="1"/>
</dbReference>
<protein>
    <submittedName>
        <fullName evidence="7">TetR family transcriptional regulator</fullName>
    </submittedName>
</protein>
<dbReference type="InterPro" id="IPR036271">
    <property type="entry name" value="Tet_transcr_reg_TetR-rel_C_sf"/>
</dbReference>
<feature type="coiled-coil region" evidence="5">
    <location>
        <begin position="110"/>
        <end position="141"/>
    </location>
</feature>
<dbReference type="PATRIC" id="fig|1543721.4.peg.3485"/>
<dbReference type="KEGG" id="seds:AAY24_16855"/>
<dbReference type="GO" id="GO:0003677">
    <property type="term" value="F:DNA binding"/>
    <property type="evidence" value="ECO:0007669"/>
    <property type="project" value="UniProtKB-UniRule"/>
</dbReference>
<dbReference type="SUPFAM" id="SSF48498">
    <property type="entry name" value="Tetracyclin repressor-like, C-terminal domain"/>
    <property type="match status" value="1"/>
</dbReference>
<evidence type="ECO:0000313" key="7">
    <source>
        <dbReference type="EMBL" id="AKH21734.1"/>
    </source>
</evidence>
<dbReference type="OrthoDB" id="270177at2"/>
<dbReference type="PANTHER" id="PTHR47506:SF10">
    <property type="entry name" value="TRANSCRIPTIONAL REGULATORY PROTEIN"/>
    <property type="match status" value="1"/>
</dbReference>
<evidence type="ECO:0000259" key="6">
    <source>
        <dbReference type="PROSITE" id="PS50977"/>
    </source>
</evidence>
<dbReference type="InterPro" id="IPR009057">
    <property type="entry name" value="Homeodomain-like_sf"/>
</dbReference>
<dbReference type="Gene3D" id="1.10.10.60">
    <property type="entry name" value="Homeodomain-like"/>
    <property type="match status" value="1"/>
</dbReference>
<dbReference type="RefSeq" id="WP_046860655.1">
    <property type="nucleotide sequence ID" value="NZ_CP011412.1"/>
</dbReference>
<reference evidence="7 8" key="1">
    <citation type="journal article" date="2015" name="Genome Announc.">
        <title>Complete Genome Sequence of Sedimenticola thiotaurini Strain SIP-G1, a Polyphosphate- and Polyhydroxyalkanoate-Accumulating Sulfur-Oxidizing Gammaproteobacterium Isolated from Salt Marsh Sediments.</title>
        <authorList>
            <person name="Flood B.E."/>
            <person name="Jones D.S."/>
            <person name="Bailey J.V."/>
        </authorList>
    </citation>
    <scope>NUCLEOTIDE SEQUENCE [LARGE SCALE GENOMIC DNA]</scope>
    <source>
        <strain evidence="7 8">SIP-G1</strain>
    </source>
</reference>
<dbReference type="PROSITE" id="PS50977">
    <property type="entry name" value="HTH_TETR_2"/>
    <property type="match status" value="1"/>
</dbReference>
<keyword evidence="3" id="KW-0804">Transcription</keyword>
<dbReference type="Gene3D" id="1.10.357.10">
    <property type="entry name" value="Tetracycline Repressor, domain 2"/>
    <property type="match status" value="1"/>
</dbReference>
<dbReference type="InterPro" id="IPR001647">
    <property type="entry name" value="HTH_TetR"/>
</dbReference>
<evidence type="ECO:0000256" key="2">
    <source>
        <dbReference type="ARBA" id="ARBA00023125"/>
    </source>
</evidence>
<accession>A0A0F7K2G1</accession>
<name>A0A0F7K2G1_9GAMM</name>
<feature type="DNA-binding region" description="H-T-H motif" evidence="4">
    <location>
        <begin position="29"/>
        <end position="48"/>
    </location>
</feature>
<dbReference type="Proteomes" id="UP000034410">
    <property type="component" value="Chromosome"/>
</dbReference>
<evidence type="ECO:0000256" key="4">
    <source>
        <dbReference type="PROSITE-ProRule" id="PRU00335"/>
    </source>
</evidence>
<feature type="domain" description="HTH tetR-type" evidence="6">
    <location>
        <begin position="6"/>
        <end position="66"/>
    </location>
</feature>
<keyword evidence="5" id="KW-0175">Coiled coil</keyword>
<dbReference type="Pfam" id="PF00440">
    <property type="entry name" value="TetR_N"/>
    <property type="match status" value="1"/>
</dbReference>